<protein>
    <submittedName>
        <fullName evidence="1">Uncharacterized protein</fullName>
    </submittedName>
</protein>
<proteinExistence type="predicted"/>
<organism evidence="1 2">
    <name type="scientific">Tengunoibacter tsumagoiensis</name>
    <dbReference type="NCBI Taxonomy" id="2014871"/>
    <lineage>
        <taxon>Bacteria</taxon>
        <taxon>Bacillati</taxon>
        <taxon>Chloroflexota</taxon>
        <taxon>Ktedonobacteria</taxon>
        <taxon>Ktedonobacterales</taxon>
        <taxon>Dictyobacteraceae</taxon>
        <taxon>Tengunoibacter</taxon>
    </lineage>
</organism>
<gene>
    <name evidence="1" type="ORF">KTT_19800</name>
</gene>
<evidence type="ECO:0000313" key="2">
    <source>
        <dbReference type="Proteomes" id="UP000287352"/>
    </source>
</evidence>
<sequence>MSKVSSKSKDVGDRGGNRVQVWVNSFEQAQPDVIVKHSYTHHVEVSLLRVMQDRRLTSAAVASVHVPRLNYWVWFKDIHISSEYGLQATLMLLPDMVEAFGW</sequence>
<comment type="caution">
    <text evidence="1">The sequence shown here is derived from an EMBL/GenBank/DDBJ whole genome shotgun (WGS) entry which is preliminary data.</text>
</comment>
<reference evidence="2" key="1">
    <citation type="submission" date="2018-12" db="EMBL/GenBank/DDBJ databases">
        <title>Tengunoibacter tsumagoiensis gen. nov., sp. nov., Dictyobacter kobayashii sp. nov., D. alpinus sp. nov., and D. joshuensis sp. nov. and description of Dictyobacteraceae fam. nov. within the order Ktedonobacterales isolated from Tengu-no-mugimeshi.</title>
        <authorList>
            <person name="Wang C.M."/>
            <person name="Zheng Y."/>
            <person name="Sakai Y."/>
            <person name="Toyoda A."/>
            <person name="Minakuchi Y."/>
            <person name="Abe K."/>
            <person name="Yokota A."/>
            <person name="Yabe S."/>
        </authorList>
    </citation>
    <scope>NUCLEOTIDE SEQUENCE [LARGE SCALE GENOMIC DNA]</scope>
    <source>
        <strain evidence="2">Uno3</strain>
    </source>
</reference>
<evidence type="ECO:0000313" key="1">
    <source>
        <dbReference type="EMBL" id="GCE12121.1"/>
    </source>
</evidence>
<dbReference type="Proteomes" id="UP000287352">
    <property type="component" value="Unassembled WGS sequence"/>
</dbReference>
<keyword evidence="2" id="KW-1185">Reference proteome</keyword>
<dbReference type="AlphaFoldDB" id="A0A401ZZ57"/>
<accession>A0A401ZZ57</accession>
<dbReference type="RefSeq" id="WP_126579776.1">
    <property type="nucleotide sequence ID" value="NZ_BIFR01000001.1"/>
</dbReference>
<name>A0A401ZZ57_9CHLR</name>
<dbReference type="EMBL" id="BIFR01000001">
    <property type="protein sequence ID" value="GCE12121.1"/>
    <property type="molecule type" value="Genomic_DNA"/>
</dbReference>